<dbReference type="VEuPathDB" id="FungiDB:MUCCIDRAFT_143163"/>
<organism evidence="10 11">
    <name type="scientific">Mucor lusitanicus CBS 277.49</name>
    <dbReference type="NCBI Taxonomy" id="747725"/>
    <lineage>
        <taxon>Eukaryota</taxon>
        <taxon>Fungi</taxon>
        <taxon>Fungi incertae sedis</taxon>
        <taxon>Mucoromycota</taxon>
        <taxon>Mucoromycotina</taxon>
        <taxon>Mucoromycetes</taxon>
        <taxon>Mucorales</taxon>
        <taxon>Mucorineae</taxon>
        <taxon>Mucoraceae</taxon>
        <taxon>Mucor</taxon>
    </lineage>
</organism>
<evidence type="ECO:0000256" key="2">
    <source>
        <dbReference type="ARBA" id="ARBA00008251"/>
    </source>
</evidence>
<dbReference type="OrthoDB" id="443634at2759"/>
<dbReference type="Gene3D" id="2.130.10.10">
    <property type="entry name" value="YVTN repeat-like/Quinoprotein amine dehydrogenase"/>
    <property type="match status" value="3"/>
</dbReference>
<keyword evidence="3 8" id="KW-0732">Signal</keyword>
<dbReference type="PANTHER" id="PTHR12106:SF27">
    <property type="entry name" value="SORTILIN-RELATED RECEPTOR"/>
    <property type="match status" value="1"/>
</dbReference>
<reference evidence="10 11" key="1">
    <citation type="submission" date="2015-06" db="EMBL/GenBank/DDBJ databases">
        <title>Expansion of signal transduction pathways in fungi by whole-genome duplication.</title>
        <authorList>
            <consortium name="DOE Joint Genome Institute"/>
            <person name="Corrochano L.M."/>
            <person name="Kuo A."/>
            <person name="Marcet-Houben M."/>
            <person name="Polaino S."/>
            <person name="Salamov A."/>
            <person name="Villalobos J.M."/>
            <person name="Alvarez M.I."/>
            <person name="Avalos J."/>
            <person name="Benito E.P."/>
            <person name="Benoit I."/>
            <person name="Burger G."/>
            <person name="Camino L.P."/>
            <person name="Canovas D."/>
            <person name="Cerda-Olmedo E."/>
            <person name="Cheng J.-F."/>
            <person name="Dominguez A."/>
            <person name="Elias M."/>
            <person name="Eslava A.P."/>
            <person name="Glaser F."/>
            <person name="Grimwood J."/>
            <person name="Gutierrez G."/>
            <person name="Heitman J."/>
            <person name="Henrissat B."/>
            <person name="Iturriaga E.A."/>
            <person name="Lang B.F."/>
            <person name="Lavin J.L."/>
            <person name="Lee S."/>
            <person name="Li W."/>
            <person name="Lindquist E."/>
            <person name="Lopez-Garcia S."/>
            <person name="Luque E.M."/>
            <person name="Marcos A.T."/>
            <person name="Martin J."/>
            <person name="Mccluskey K."/>
            <person name="Medina H.R."/>
            <person name="Miralles-Duran A."/>
            <person name="Miyazaki A."/>
            <person name="Munoz-Torres E."/>
            <person name="Oguiza J.A."/>
            <person name="Ohm R."/>
            <person name="Olmedo M."/>
            <person name="Orejas M."/>
            <person name="Ortiz-Castellanos L."/>
            <person name="Pisabarro A.G."/>
            <person name="Rodriguez-Romero J."/>
            <person name="Ruiz-Herrera J."/>
            <person name="Ruiz-Vazquez R."/>
            <person name="Sanz C."/>
            <person name="Schackwitz W."/>
            <person name="Schmutz J."/>
            <person name="Shahriari M."/>
            <person name="Shelest E."/>
            <person name="Silva-Franco F."/>
            <person name="Soanes D."/>
            <person name="Syed K."/>
            <person name="Tagua V.G."/>
            <person name="Talbot N.J."/>
            <person name="Thon M."/>
            <person name="De Vries R.P."/>
            <person name="Wiebenga A."/>
            <person name="Yadav J.S."/>
            <person name="Braun E.L."/>
            <person name="Baker S."/>
            <person name="Garre V."/>
            <person name="Horwitz B."/>
            <person name="Torres-Martinez S."/>
            <person name="Idnurm A."/>
            <person name="Herrera-Estrella A."/>
            <person name="Gabaldon T."/>
            <person name="Grigoriev I.V."/>
        </authorList>
    </citation>
    <scope>NUCLEOTIDE SEQUENCE [LARGE SCALE GENOMIC DNA]</scope>
    <source>
        <strain evidence="10 11">CBS 277.49</strain>
    </source>
</reference>
<comment type="similarity">
    <text evidence="2">Belongs to the VPS10-related sortilin family.</text>
</comment>
<dbReference type="STRING" id="747725.A0A168KZU3"/>
<keyword evidence="11" id="KW-1185">Reference proteome</keyword>
<evidence type="ECO:0000313" key="10">
    <source>
        <dbReference type="EMBL" id="OAD02969.1"/>
    </source>
</evidence>
<evidence type="ECO:0000256" key="1">
    <source>
        <dbReference type="ARBA" id="ARBA00004370"/>
    </source>
</evidence>
<evidence type="ECO:0000313" key="11">
    <source>
        <dbReference type="Proteomes" id="UP000077051"/>
    </source>
</evidence>
<evidence type="ECO:0000256" key="7">
    <source>
        <dbReference type="SAM" id="Phobius"/>
    </source>
</evidence>
<dbReference type="Pfam" id="PF15902">
    <property type="entry name" value="Sortilin-Vps10"/>
    <property type="match status" value="2"/>
</dbReference>
<accession>A0A168KZU3</accession>
<evidence type="ECO:0000256" key="3">
    <source>
        <dbReference type="ARBA" id="ARBA00022729"/>
    </source>
</evidence>
<dbReference type="InterPro" id="IPR031778">
    <property type="entry name" value="Sortilin_N"/>
</dbReference>
<dbReference type="PANTHER" id="PTHR12106">
    <property type="entry name" value="SORTILIN RELATED"/>
    <property type="match status" value="1"/>
</dbReference>
<dbReference type="InterPro" id="IPR015943">
    <property type="entry name" value="WD40/YVTN_repeat-like_dom_sf"/>
</dbReference>
<dbReference type="GO" id="GO:0006895">
    <property type="term" value="P:Golgi to endosome transport"/>
    <property type="evidence" value="ECO:0007669"/>
    <property type="project" value="TreeGrafter"/>
</dbReference>
<dbReference type="InterPro" id="IPR031777">
    <property type="entry name" value="Sortilin_C"/>
</dbReference>
<dbReference type="GO" id="GO:0005794">
    <property type="term" value="C:Golgi apparatus"/>
    <property type="evidence" value="ECO:0007669"/>
    <property type="project" value="TreeGrafter"/>
</dbReference>
<dbReference type="InterPro" id="IPR050310">
    <property type="entry name" value="VPS10-sortilin"/>
</dbReference>
<dbReference type="GO" id="GO:0006896">
    <property type="term" value="P:Golgi to vacuole transport"/>
    <property type="evidence" value="ECO:0007669"/>
    <property type="project" value="TreeGrafter"/>
</dbReference>
<name>A0A168KZU3_MUCCL</name>
<keyword evidence="5 7" id="KW-0472">Membrane</keyword>
<dbReference type="SUPFAM" id="SSF50939">
    <property type="entry name" value="Sialidases"/>
    <property type="match status" value="1"/>
</dbReference>
<dbReference type="GO" id="GO:0006623">
    <property type="term" value="P:protein targeting to vacuole"/>
    <property type="evidence" value="ECO:0007669"/>
    <property type="project" value="TreeGrafter"/>
</dbReference>
<feature type="signal peptide" evidence="8">
    <location>
        <begin position="1"/>
        <end position="28"/>
    </location>
</feature>
<dbReference type="InterPro" id="IPR006581">
    <property type="entry name" value="VPS10"/>
</dbReference>
<dbReference type="GO" id="GO:0005829">
    <property type="term" value="C:cytosol"/>
    <property type="evidence" value="ECO:0007669"/>
    <property type="project" value="GOC"/>
</dbReference>
<keyword evidence="4" id="KW-0677">Repeat</keyword>
<dbReference type="InterPro" id="IPR036278">
    <property type="entry name" value="Sialidase_sf"/>
</dbReference>
<feature type="transmembrane region" description="Helical" evidence="7">
    <location>
        <begin position="1370"/>
        <end position="1390"/>
    </location>
</feature>
<dbReference type="FunFam" id="3.30.60.270:FF:000005">
    <property type="entry name" value="Sortilin"/>
    <property type="match status" value="2"/>
</dbReference>
<feature type="chain" id="PRO_5007898606" description="VPS10 domain-containing protein" evidence="8">
    <location>
        <begin position="29"/>
        <end position="1397"/>
    </location>
</feature>
<evidence type="ECO:0000259" key="9">
    <source>
        <dbReference type="SMART" id="SM00602"/>
    </source>
</evidence>
<feature type="domain" description="VPS10" evidence="9">
    <location>
        <begin position="51"/>
        <end position="689"/>
    </location>
</feature>
<sequence length="1397" mass="156784">MLWQASRRGLSFTYLLLISLLLLNGVSTQSVQKTGFDKTPNKFFYFKDSQVVLWLDASAHTLYRSENQGKQWEKVNDVGQDEANFLYEHPFDSDRAYIIGKAKRHWKTTDKGKSWQEFSTPVEPAAVGPHLSFHAERPGYILFTGFKCKLGSWTGVDCHDETHYTLNNFEELTLLRTHTTTCIWSLSSPRFENAPVKEIMCVESPTKSGLTSVLNPDEFRLVQTEDFFHTEKVVDFNTGRPVKGVIAVSAINRFIVAVVKPSPDKLDMVFYVSQDGENWHEAIFPEGANLHEKSFTIVESPGASLMIDVLGGGTDQFGSMYKSNSNGTFFIKSLENTNRNVMGYIDFERIQGVEGILIANVIMNPRQVESQGVGKEVRTRMSFDDGASWKELGVVKDMNGNNMRCSDRDCALHLHSVTSNHNTGQVSSAESAVGVMMGVGNYGANLLEYDECDTFLSEDYGLTWRMVREGAHKYEFGDMGTLLVLVDDEKETDHVWWSKNRGQTWDKLDLGISIRARMLTTDPESSSRNFLLVGSSVRSSSDAKVQAIQLDFANVFSRQCELNEKDESKSDYERFVARDITSGPDCLMGHEQIFYRRKADRDCYVGRDYQDPIVELKDCPCTRADYECDYNFMRNPDGSCTRVGPDRISEDVCRSKDDFYPGSSGYRLIPGNTCVLGSGTPLDEPVDRKCSENIGGITPNPVRPGQGNDMAKPSDDTISKYAIVFDDEIEQFVYFRDSEAILIRLQNGELWRSSNQGVKWESVLKEIGRVTNVVLHEFDNHRAYAFLEDGIHLTDDQGASWRTIKLPLPPSRRTSNVLDFHPQERDWLLFNCDALASNCHSEAFYSRDHGRSWASIGTYMRSCIWGREGAIDATHRNSIFCEQYREQSGNQLTLAGNTVQFVSSQNYFHDKKVLFEDIVGVTVFGKYMVVAASKNGGANLRLHVSLDGNTFAAASFPASFDLSPEAFTIMESANSMWIHVSTNTHRGSEYGTIFTSNSNGTYYVTSLENANRNEMGIVDFEKMQGIEGIAIANVVSNPGQANKGDPKKLVTRKTADAGGHWNLLAPPQKDSKGQTYDCHGADCALHLHCYSERQNSRDLFSLSSAVGLMVGVGNVGTSLSAYRDGDMFLTRDAGKTWTEIEKGAHLWEFADQGALLILVDNEQPTNVLKYTTNEGMTWNTFEFAKRGEKVIIEDIITQPDGTSQKYVLFGLKNGKSVAFHVDFSSLHPTKCILDNDHPNDDDFELWSPEDTRGEQCLFGRETKYFRRIQDRDCYIGEKLVQPREIVRNCTCTEEDYECDFNFVRDSNNKCVLVPGYSPLEPTCDGTRDFYYTPTGYRKIAASTCQGGKELEKIGAEQMWCPGASHSGSGWVAFIFAPIIAAGLVFAALHYRKRGGFG</sequence>
<dbReference type="EMBL" id="AMYB01000004">
    <property type="protein sequence ID" value="OAD02969.1"/>
    <property type="molecule type" value="Genomic_DNA"/>
</dbReference>
<proteinExistence type="inferred from homology"/>
<evidence type="ECO:0000256" key="4">
    <source>
        <dbReference type="ARBA" id="ARBA00022737"/>
    </source>
</evidence>
<dbReference type="GO" id="GO:0016020">
    <property type="term" value="C:membrane"/>
    <property type="evidence" value="ECO:0007669"/>
    <property type="project" value="UniProtKB-SubCell"/>
</dbReference>
<keyword evidence="7" id="KW-1133">Transmembrane helix</keyword>
<dbReference type="Gene3D" id="3.30.60.270">
    <property type="match status" value="2"/>
</dbReference>
<gene>
    <name evidence="10" type="ORF">MUCCIDRAFT_143163</name>
</gene>
<dbReference type="Pfam" id="PF15901">
    <property type="entry name" value="Sortilin_C"/>
    <property type="match status" value="2"/>
</dbReference>
<evidence type="ECO:0000256" key="8">
    <source>
        <dbReference type="SAM" id="SignalP"/>
    </source>
</evidence>
<dbReference type="SUPFAM" id="SSF110296">
    <property type="entry name" value="Oligoxyloglucan reducing end-specific cellobiohydrolase"/>
    <property type="match status" value="1"/>
</dbReference>
<evidence type="ECO:0000256" key="6">
    <source>
        <dbReference type="ARBA" id="ARBA00023180"/>
    </source>
</evidence>
<dbReference type="Proteomes" id="UP000077051">
    <property type="component" value="Unassembled WGS sequence"/>
</dbReference>
<comment type="subcellular location">
    <subcellularLocation>
        <location evidence="1">Membrane</location>
    </subcellularLocation>
</comment>
<comment type="caution">
    <text evidence="10">The sequence shown here is derived from an EMBL/GenBank/DDBJ whole genome shotgun (WGS) entry which is preliminary data.</text>
</comment>
<keyword evidence="6" id="KW-0325">Glycoprotein</keyword>
<keyword evidence="7" id="KW-0812">Transmembrane</keyword>
<feature type="domain" description="VPS10" evidence="9">
    <location>
        <begin position="739"/>
        <end position="1365"/>
    </location>
</feature>
<protein>
    <recommendedName>
        <fullName evidence="9">VPS10 domain-containing protein</fullName>
    </recommendedName>
</protein>
<dbReference type="Gene3D" id="2.10.70.80">
    <property type="match status" value="2"/>
</dbReference>
<dbReference type="SMART" id="SM00602">
    <property type="entry name" value="VPS10"/>
    <property type="match status" value="2"/>
</dbReference>
<evidence type="ECO:0000256" key="5">
    <source>
        <dbReference type="ARBA" id="ARBA00023136"/>
    </source>
</evidence>